<protein>
    <recommendedName>
        <fullName evidence="2">Methyltransferase domain-containing protein</fullName>
    </recommendedName>
</protein>
<dbReference type="InterPro" id="IPR029063">
    <property type="entry name" value="SAM-dependent_MTases_sf"/>
</dbReference>
<organism evidence="1">
    <name type="scientific">Guillardia theta</name>
    <name type="common">Cryptophyte</name>
    <name type="synonym">Cryptomonas phi</name>
    <dbReference type="NCBI Taxonomy" id="55529"/>
    <lineage>
        <taxon>Eukaryota</taxon>
        <taxon>Cryptophyceae</taxon>
        <taxon>Pyrenomonadales</taxon>
        <taxon>Geminigeraceae</taxon>
        <taxon>Guillardia</taxon>
    </lineage>
</organism>
<name>A0A7S4K8D8_GUITH</name>
<dbReference type="Gene3D" id="3.40.50.150">
    <property type="entry name" value="Vaccinia Virus protein VP39"/>
    <property type="match status" value="1"/>
</dbReference>
<reference evidence="1" key="1">
    <citation type="submission" date="2021-01" db="EMBL/GenBank/DDBJ databases">
        <authorList>
            <person name="Corre E."/>
            <person name="Pelletier E."/>
            <person name="Niang G."/>
            <person name="Scheremetjew M."/>
            <person name="Finn R."/>
            <person name="Kale V."/>
            <person name="Holt S."/>
            <person name="Cochrane G."/>
            <person name="Meng A."/>
            <person name="Brown T."/>
            <person name="Cohen L."/>
        </authorList>
    </citation>
    <scope>NUCLEOTIDE SEQUENCE</scope>
    <source>
        <strain evidence="1">CCMP 2712</strain>
    </source>
</reference>
<gene>
    <name evidence="1" type="ORF">GTHE00462_LOCUS10169</name>
</gene>
<accession>A0A7S4K8D8</accession>
<sequence>MHETVDPGRVVEGTVRISSPPREIWIGSPIQDKSYSMHLALNMKSVGTLIDCRAWVLVASIEFQDLEVDPVYFSQDICHGSNFQPRPVVDEEILFRIPNSAFLEGRDKSRAVESCQITLSATLQDFDDGMVLSKDQVSILVKFAEGSKFDLVERIDERATSFCRRDIPSVIYDPKTNGSRAIELGVASGKFSFELLQTRNISYLFSVDSWDDEQRDHFIDEYFATLQYLAPFCHKNMVLRMTFEHASSFFPNGFFDFVYIDGYAHNGQENGNTLKEWYGKVRGGGILAGHDYDLKEWPLTYHHVNKFANENGLRIHLTDACDDVYRSWFVFVPPEADHRLPGSFLSPMRWIWQGIEKEWGWVKQEEIHNFPLKP</sequence>
<evidence type="ECO:0000313" key="1">
    <source>
        <dbReference type="EMBL" id="CAE2286347.1"/>
    </source>
</evidence>
<evidence type="ECO:0008006" key="2">
    <source>
        <dbReference type="Google" id="ProtNLM"/>
    </source>
</evidence>
<dbReference type="SUPFAM" id="SSF53335">
    <property type="entry name" value="S-adenosyl-L-methionine-dependent methyltransferases"/>
    <property type="match status" value="1"/>
</dbReference>
<dbReference type="AlphaFoldDB" id="A0A7S4K8D8"/>
<proteinExistence type="predicted"/>
<dbReference type="EMBL" id="HBKN01013035">
    <property type="protein sequence ID" value="CAE2286347.1"/>
    <property type="molecule type" value="Transcribed_RNA"/>
</dbReference>
<dbReference type="Pfam" id="PF13578">
    <property type="entry name" value="Methyltransf_24"/>
    <property type="match status" value="1"/>
</dbReference>